<keyword evidence="1 3" id="KW-0732">Signal</keyword>
<dbReference type="InterPro" id="IPR011989">
    <property type="entry name" value="ARM-like"/>
</dbReference>
<dbReference type="GO" id="GO:0016787">
    <property type="term" value="F:hydrolase activity"/>
    <property type="evidence" value="ECO:0007669"/>
    <property type="project" value="UniProtKB-KW"/>
</dbReference>
<reference evidence="4 5" key="1">
    <citation type="submission" date="2018-08" db="EMBL/GenBank/DDBJ databases">
        <title>Genome analysis of the thermophilic bacterium of the candidate phylum Aminicenantes from deep subsurface aquifer revealed its physiology and ecological role.</title>
        <authorList>
            <person name="Kadnikov V.V."/>
            <person name="Mardanov A.V."/>
            <person name="Beletsky A.V."/>
            <person name="Karnachuk O.V."/>
            <person name="Ravin N.V."/>
        </authorList>
    </citation>
    <scope>NUCLEOTIDE SEQUENCE [LARGE SCALE GENOMIC DNA]</scope>
    <source>
        <strain evidence="4">BY38</strain>
    </source>
</reference>
<dbReference type="Proteomes" id="UP000257323">
    <property type="component" value="Unassembled WGS sequence"/>
</dbReference>
<dbReference type="InterPro" id="IPR029058">
    <property type="entry name" value="AB_hydrolase_fold"/>
</dbReference>
<evidence type="ECO:0000256" key="3">
    <source>
        <dbReference type="SAM" id="SignalP"/>
    </source>
</evidence>
<name>A0A3E2BQW9_9BACT</name>
<evidence type="ECO:0000313" key="4">
    <source>
        <dbReference type="EMBL" id="RFT17135.1"/>
    </source>
</evidence>
<keyword evidence="2" id="KW-0378">Hydrolase</keyword>
<dbReference type="EMBL" id="QUAH01000001">
    <property type="protein sequence ID" value="RFT17135.1"/>
    <property type="molecule type" value="Genomic_DNA"/>
</dbReference>
<dbReference type="Gene3D" id="3.40.50.1820">
    <property type="entry name" value="alpha/beta hydrolase"/>
    <property type="match status" value="1"/>
</dbReference>
<sequence>MFIVIRRSPAPALWRLAAALALLACCSLFSSAMEPSWSHGDWSRFFLASPVQAPQGIQLRYKRSVGDVITYKQVFYAERQIAVDRPESFKFRIEWTVKVATIGERAGRYILAIQYNREQARLLNQKELEEILPPEEIFDALVEQTDFDLQTTRVVEVDDLGRNLNHSYYYNEMFSGLHPLATRMFSLPAEPVYPGLTYEVEAEEPVVMTYKGLIPWVIGEMHVFEGKVAGGRLKANFFKESGLLESLEYTGEYLVNRKLVKETYLYSYIDRKKMTPAEMLGDEALNKAIVQAALARNSFRVPASIIKSFLDSQDKGRRRLAAAYCAIRGIPNGLDVGSLLTDPDPVVRFNAAKALTLKTSNTQIMKTIALNPADPLQLRARNFLEKSSYFIPETYRAEFRKLQDYIYGQDTAEPVTDMPPEKLQMMLKFMKPYGEQVGGFYKKLIRNPVSGRVQPYFVYLPVDYDPNEVFPVVVYFGGGDGRGDQALTEAYQELMKADEMASYILVAPQAEGMWWEQASTEGFIKMANEVLSTYSIDTDRIYAAGTSNGAMATFFYGTHLADRFAAIFSNMGYPVVKHTPPETPRDAEVLKNLKHTPVYIVHGDSDTMVFPVGSQKAYQTLRRLKYDVKYDEFPGRDHDIKLSELRGKMIRWFREKVRDAVPKQIEYVINDEQFSWHYWVRVDKVKALPAQVSAEIDEAKNEIRIKTRNVESLTVFCDSRELDLSREVRIILNNKEVFSGTVEPSAAAMLEITKTRLDPSLSFGASVKLEAD</sequence>
<dbReference type="PANTHER" id="PTHR43037">
    <property type="entry name" value="UNNAMED PRODUCT-RELATED"/>
    <property type="match status" value="1"/>
</dbReference>
<evidence type="ECO:0000256" key="1">
    <source>
        <dbReference type="ARBA" id="ARBA00022729"/>
    </source>
</evidence>
<accession>A0A3E2BQW9</accession>
<evidence type="ECO:0008006" key="6">
    <source>
        <dbReference type="Google" id="ProtNLM"/>
    </source>
</evidence>
<dbReference type="PANTHER" id="PTHR43037:SF5">
    <property type="entry name" value="FERULOYL ESTERASE"/>
    <property type="match status" value="1"/>
</dbReference>
<comment type="caution">
    <text evidence="4">The sequence shown here is derived from an EMBL/GenBank/DDBJ whole genome shotgun (WGS) entry which is preliminary data.</text>
</comment>
<feature type="chain" id="PRO_5017699414" description="Peptidase S9 prolyl oligopeptidase catalytic domain-containing protein" evidence="3">
    <location>
        <begin position="33"/>
        <end position="772"/>
    </location>
</feature>
<gene>
    <name evidence="4" type="ORF">OP8BY_1077</name>
</gene>
<organism evidence="4 5">
    <name type="scientific">Candidatus Saccharicenans subterraneus</name>
    <dbReference type="NCBI Taxonomy" id="2508984"/>
    <lineage>
        <taxon>Bacteria</taxon>
        <taxon>Candidatus Aminicenantota</taxon>
        <taxon>Candidatus Aminicenantia</taxon>
        <taxon>Candidatus Aminicenantales</taxon>
        <taxon>Candidatus Saccharicenantaceae</taxon>
        <taxon>Candidatus Saccharicenans</taxon>
    </lineage>
</organism>
<dbReference type="Gene3D" id="1.25.10.10">
    <property type="entry name" value="Leucine-rich Repeat Variant"/>
    <property type="match status" value="1"/>
</dbReference>
<protein>
    <recommendedName>
        <fullName evidence="6">Peptidase S9 prolyl oligopeptidase catalytic domain-containing protein</fullName>
    </recommendedName>
</protein>
<dbReference type="SUPFAM" id="SSF53474">
    <property type="entry name" value="alpha/beta-Hydrolases"/>
    <property type="match status" value="1"/>
</dbReference>
<dbReference type="InterPro" id="IPR050955">
    <property type="entry name" value="Plant_Biomass_Hydrol_Est"/>
</dbReference>
<evidence type="ECO:0000313" key="5">
    <source>
        <dbReference type="Proteomes" id="UP000257323"/>
    </source>
</evidence>
<evidence type="ECO:0000256" key="2">
    <source>
        <dbReference type="ARBA" id="ARBA00022801"/>
    </source>
</evidence>
<feature type="signal peptide" evidence="3">
    <location>
        <begin position="1"/>
        <end position="32"/>
    </location>
</feature>
<proteinExistence type="predicted"/>
<dbReference type="AlphaFoldDB" id="A0A3E2BQW9"/>